<dbReference type="GO" id="GO:0008270">
    <property type="term" value="F:zinc ion binding"/>
    <property type="evidence" value="ECO:0007669"/>
    <property type="project" value="InterPro"/>
</dbReference>
<feature type="domain" description="Peptidase M14" evidence="12">
    <location>
        <begin position="122"/>
        <end position="388"/>
    </location>
</feature>
<dbReference type="PRINTS" id="PR00765">
    <property type="entry name" value="CRBOXYPTASEA"/>
</dbReference>
<evidence type="ECO:0000256" key="5">
    <source>
        <dbReference type="ARBA" id="ARBA00022723"/>
    </source>
</evidence>
<dbReference type="EMBL" id="JABXBU010001863">
    <property type="protein sequence ID" value="KAF8782113.1"/>
    <property type="molecule type" value="Genomic_DNA"/>
</dbReference>
<evidence type="ECO:0000256" key="4">
    <source>
        <dbReference type="ARBA" id="ARBA00022670"/>
    </source>
</evidence>
<feature type="active site" description="Proton donor/acceptor" evidence="11">
    <location>
        <position position="353"/>
    </location>
</feature>
<dbReference type="InterPro" id="IPR000834">
    <property type="entry name" value="Peptidase_M14"/>
</dbReference>
<dbReference type="Gene3D" id="3.30.70.340">
    <property type="entry name" value="Metallocarboxypeptidase-like"/>
    <property type="match status" value="1"/>
</dbReference>
<reference evidence="13" key="1">
    <citation type="journal article" date="2020" name="bioRxiv">
        <title>Chromosome-level reference genome of the European wasp spider Argiope bruennichi: a resource for studies on range expansion and evolutionary adaptation.</title>
        <authorList>
            <person name="Sheffer M.M."/>
            <person name="Hoppe A."/>
            <person name="Krehenwinkel H."/>
            <person name="Uhl G."/>
            <person name="Kuss A.W."/>
            <person name="Jensen L."/>
            <person name="Jensen C."/>
            <person name="Gillespie R.G."/>
            <person name="Hoff K.J."/>
            <person name="Prost S."/>
        </authorList>
    </citation>
    <scope>NUCLEOTIDE SEQUENCE</scope>
</reference>
<dbReference type="SUPFAM" id="SSF53187">
    <property type="entry name" value="Zn-dependent exopeptidases"/>
    <property type="match status" value="1"/>
</dbReference>
<dbReference type="FunFam" id="3.40.630.10:FF:000084">
    <property type="entry name" value="Carboxypeptidase B2"/>
    <property type="match status" value="1"/>
</dbReference>
<keyword evidence="5" id="KW-0479">Metal-binding</keyword>
<evidence type="ECO:0000256" key="1">
    <source>
        <dbReference type="ARBA" id="ARBA00001947"/>
    </source>
</evidence>
<evidence type="ECO:0000256" key="6">
    <source>
        <dbReference type="ARBA" id="ARBA00022729"/>
    </source>
</evidence>
<evidence type="ECO:0000256" key="10">
    <source>
        <dbReference type="ARBA" id="ARBA00023157"/>
    </source>
</evidence>
<evidence type="ECO:0000256" key="8">
    <source>
        <dbReference type="ARBA" id="ARBA00022833"/>
    </source>
</evidence>
<comment type="caution">
    <text evidence="13">The sequence shown here is derived from an EMBL/GenBank/DDBJ whole genome shotgun (WGS) entry which is preliminary data.</text>
</comment>
<keyword evidence="6" id="KW-0732">Signal</keyword>
<keyword evidence="3 13" id="KW-0121">Carboxypeptidase</keyword>
<proteinExistence type="inferred from homology"/>
<keyword evidence="9" id="KW-0482">Metalloprotease</keyword>
<dbReference type="Pfam" id="PF02244">
    <property type="entry name" value="Propep_M14"/>
    <property type="match status" value="1"/>
</dbReference>
<dbReference type="PANTHER" id="PTHR11705:SF140">
    <property type="entry name" value="FI02848P-RELATED"/>
    <property type="match status" value="1"/>
</dbReference>
<evidence type="ECO:0000313" key="14">
    <source>
        <dbReference type="Proteomes" id="UP000807504"/>
    </source>
</evidence>
<name>A0A8T0EUZ7_ARGBR</name>
<keyword evidence="8" id="KW-0862">Zinc</keyword>
<evidence type="ECO:0000256" key="7">
    <source>
        <dbReference type="ARBA" id="ARBA00022801"/>
    </source>
</evidence>
<dbReference type="InterPro" id="IPR036990">
    <property type="entry name" value="M14A-like_propep"/>
</dbReference>
<dbReference type="Proteomes" id="UP000807504">
    <property type="component" value="Unassembled WGS sequence"/>
</dbReference>
<dbReference type="SUPFAM" id="SSF54897">
    <property type="entry name" value="Protease propeptides/inhibitors"/>
    <property type="match status" value="1"/>
</dbReference>
<evidence type="ECO:0000256" key="3">
    <source>
        <dbReference type="ARBA" id="ARBA00022645"/>
    </source>
</evidence>
<dbReference type="Gene3D" id="3.40.630.10">
    <property type="entry name" value="Zn peptidases"/>
    <property type="match status" value="2"/>
</dbReference>
<evidence type="ECO:0000313" key="13">
    <source>
        <dbReference type="EMBL" id="KAF8782113.1"/>
    </source>
</evidence>
<gene>
    <name evidence="13" type="ORF">HNY73_012441</name>
</gene>
<comment type="cofactor">
    <cofactor evidence="1">
        <name>Zn(2+)</name>
        <dbReference type="ChEBI" id="CHEBI:29105"/>
    </cofactor>
</comment>
<evidence type="ECO:0000256" key="2">
    <source>
        <dbReference type="ARBA" id="ARBA00005988"/>
    </source>
</evidence>
<evidence type="ECO:0000259" key="12">
    <source>
        <dbReference type="PROSITE" id="PS52035"/>
    </source>
</evidence>
<evidence type="ECO:0000256" key="9">
    <source>
        <dbReference type="ARBA" id="ARBA00023049"/>
    </source>
</evidence>
<keyword evidence="14" id="KW-1185">Reference proteome</keyword>
<dbReference type="PANTHER" id="PTHR11705">
    <property type="entry name" value="PROTEASE FAMILY M14 CARBOXYPEPTIDASE A,B"/>
    <property type="match status" value="1"/>
</dbReference>
<dbReference type="AlphaFoldDB" id="A0A8T0EUZ7"/>
<accession>A0A8T0EUZ7</accession>
<keyword evidence="7" id="KW-0378">Hydrolase</keyword>
<organism evidence="13 14">
    <name type="scientific">Argiope bruennichi</name>
    <name type="common">Wasp spider</name>
    <name type="synonym">Aranea bruennichi</name>
    <dbReference type="NCBI Taxonomy" id="94029"/>
    <lineage>
        <taxon>Eukaryota</taxon>
        <taxon>Metazoa</taxon>
        <taxon>Ecdysozoa</taxon>
        <taxon>Arthropoda</taxon>
        <taxon>Chelicerata</taxon>
        <taxon>Arachnida</taxon>
        <taxon>Araneae</taxon>
        <taxon>Araneomorphae</taxon>
        <taxon>Entelegynae</taxon>
        <taxon>Araneoidea</taxon>
        <taxon>Araneidae</taxon>
        <taxon>Argiope</taxon>
    </lineage>
</organism>
<dbReference type="Pfam" id="PF00246">
    <property type="entry name" value="Peptidase_M14"/>
    <property type="match status" value="1"/>
</dbReference>
<keyword evidence="4" id="KW-0645">Protease</keyword>
<dbReference type="SMART" id="SM00631">
    <property type="entry name" value="Zn_pept"/>
    <property type="match status" value="1"/>
</dbReference>
<reference evidence="13" key="2">
    <citation type="submission" date="2020-06" db="EMBL/GenBank/DDBJ databases">
        <authorList>
            <person name="Sheffer M."/>
        </authorList>
    </citation>
    <scope>NUCLEOTIDE SEQUENCE</scope>
</reference>
<dbReference type="GO" id="GO:0006508">
    <property type="term" value="P:proteolysis"/>
    <property type="evidence" value="ECO:0007669"/>
    <property type="project" value="UniProtKB-KW"/>
</dbReference>
<keyword evidence="10" id="KW-1015">Disulfide bond</keyword>
<dbReference type="GO" id="GO:0005615">
    <property type="term" value="C:extracellular space"/>
    <property type="evidence" value="ECO:0007669"/>
    <property type="project" value="TreeGrafter"/>
</dbReference>
<evidence type="ECO:0000256" key="11">
    <source>
        <dbReference type="PROSITE-ProRule" id="PRU01379"/>
    </source>
</evidence>
<protein>
    <submittedName>
        <fullName evidence="13">Mast cell carboxypeptidase A-like protein</fullName>
    </submittedName>
</protein>
<comment type="similarity">
    <text evidence="2 11">Belongs to the peptidase M14 family.</text>
</comment>
<dbReference type="InterPro" id="IPR003146">
    <property type="entry name" value="M14A_act_pep"/>
</dbReference>
<dbReference type="GO" id="GO:0004181">
    <property type="term" value="F:metallocarboxypeptidase activity"/>
    <property type="evidence" value="ECO:0007669"/>
    <property type="project" value="InterPro"/>
</dbReference>
<sequence length="393" mass="45355">MALCLSISEAASDYHSLIARSSAYEGYKVCTVRVSSDKDVRVLRNIEETFKDGFEMWSDYFQKGDVLIFHVKSDYIPIIREILKRHSIRFQVHKDNVDQTIRGEVSNETDSRYDEFGYNYAKHNPFIAMFQLLKGLTDTYRRISRLETVGYTVERRPILAVHISKSRLTKKPAILIECGAHAREWSAFEACLYFTSMDRMWRKNRACYLPQDQCLDKCVGVDINRNFDVEFCQDSISSKDPCTSTFCGISAFSERESLAIKKMVARLKNRLLAYFCFHSFMGVWTYPWAKKRELPPNYREMARVARVAVNTVQNISNSVYRIGNIARVIYSVTGSSVDYAYDSGQAKYAYAIELRQGKEKTGFIMKEKEILPLCRETFAALVNSILAMCPDRN</sequence>
<dbReference type="PROSITE" id="PS52035">
    <property type="entry name" value="PEPTIDASE_M14"/>
    <property type="match status" value="1"/>
</dbReference>